<dbReference type="NCBIfam" id="TIGR00095">
    <property type="entry name" value="16S rRNA (guanine(966)-N(2))-methyltransferase RsmD"/>
    <property type="match status" value="1"/>
</dbReference>
<dbReference type="PATRIC" id="fig|471821.5.peg.916"/>
<evidence type="ECO:0000256" key="1">
    <source>
        <dbReference type="ARBA" id="ARBA00022603"/>
    </source>
</evidence>
<evidence type="ECO:0000313" key="3">
    <source>
        <dbReference type="EMBL" id="BAG14049.1"/>
    </source>
</evidence>
<keyword evidence="1" id="KW-0489">Methyltransferase</keyword>
<organism evidence="3 4">
    <name type="scientific">Endomicrobium trichonymphae</name>
    <dbReference type="NCBI Taxonomy" id="1408204"/>
    <lineage>
        <taxon>Bacteria</taxon>
        <taxon>Pseudomonadati</taxon>
        <taxon>Elusimicrobiota</taxon>
        <taxon>Endomicrobiia</taxon>
        <taxon>Endomicrobiales</taxon>
        <taxon>Endomicrobiaceae</taxon>
        <taxon>Candidatus Endomicrobiellum</taxon>
    </lineage>
</organism>
<evidence type="ECO:0000313" key="4">
    <source>
        <dbReference type="Proteomes" id="UP000001691"/>
    </source>
</evidence>
<dbReference type="AlphaFoldDB" id="B1H0L7"/>
<keyword evidence="2" id="KW-0808">Transferase</keyword>
<dbReference type="Proteomes" id="UP000001691">
    <property type="component" value="Chromosome"/>
</dbReference>
<dbReference type="KEGG" id="eti:RSTT_532"/>
<dbReference type="STRING" id="471821.TGRD_566"/>
<dbReference type="PANTHER" id="PTHR43542">
    <property type="entry name" value="METHYLTRANSFERASE"/>
    <property type="match status" value="1"/>
</dbReference>
<dbReference type="SUPFAM" id="SSF53335">
    <property type="entry name" value="S-adenosyl-L-methionine-dependent methyltransferases"/>
    <property type="match status" value="1"/>
</dbReference>
<gene>
    <name evidence="3" type="ordered locus">TGRD_556</name>
</gene>
<dbReference type="PIRSF" id="PIRSF004553">
    <property type="entry name" value="CHP00095"/>
    <property type="match status" value="1"/>
</dbReference>
<dbReference type="EMBL" id="AP009510">
    <property type="protein sequence ID" value="BAG14049.1"/>
    <property type="molecule type" value="Genomic_DNA"/>
</dbReference>
<sequence>MSLKVIAGSARGRIIKTLPHDNLSIRPMLGRIKKSIFDIIQFKIPYSIFIDLFAGAGSVGIEALSRGAKKVVFAELSDISLSLIKRNVNMLGFNDKAKIVKCDIIKDFAVLQDKYDIIFMGPPYKDENKKALALTYPVLRNVMRYDILKDDSILITQKHIKEPVGNLVGLECFRTEKYGDTIISFYKHAKLENIRNETGF</sequence>
<dbReference type="InterPro" id="IPR029063">
    <property type="entry name" value="SAM-dependent_MTases_sf"/>
</dbReference>
<dbReference type="KEGG" id="rsd:TGRD_556"/>
<dbReference type="InterPro" id="IPR004398">
    <property type="entry name" value="RNA_MeTrfase_RsmD"/>
</dbReference>
<accession>B1H0L7</accession>
<dbReference type="Gene3D" id="3.40.50.150">
    <property type="entry name" value="Vaccinia Virus protein VP39"/>
    <property type="match status" value="1"/>
</dbReference>
<dbReference type="Pfam" id="PF03602">
    <property type="entry name" value="Cons_hypoth95"/>
    <property type="match status" value="1"/>
</dbReference>
<dbReference type="GO" id="GO:0008168">
    <property type="term" value="F:methyltransferase activity"/>
    <property type="evidence" value="ECO:0007669"/>
    <property type="project" value="UniProtKB-KW"/>
</dbReference>
<dbReference type="PANTHER" id="PTHR43542:SF1">
    <property type="entry name" value="METHYLTRANSFERASE"/>
    <property type="match status" value="1"/>
</dbReference>
<name>B1H0L7_ENDTX</name>
<dbReference type="RefSeq" id="WP_015423574.1">
    <property type="nucleotide sequence ID" value="NC_020419.1"/>
</dbReference>
<reference evidence="4" key="1">
    <citation type="journal article" date="2008" name="Proc. Natl. Acad. Sci. U.S.A.">
        <title>Complete genome of the uncultured termite group 1 bacteria in a single host protist cell.</title>
        <authorList>
            <person name="Hongoh Y."/>
            <person name="Sharma V.K."/>
            <person name="Prakash T."/>
            <person name="Noda S."/>
            <person name="Taylor T.D."/>
            <person name="Kudo T."/>
            <person name="Sakaki Y."/>
            <person name="Toyoda A."/>
            <person name="Hattori M."/>
            <person name="Ohkuma M."/>
        </authorList>
    </citation>
    <scope>NUCLEOTIDE SEQUENCE [LARGE SCALE GENOMIC DNA]</scope>
    <source>
        <strain evidence="4">Rs-D17 genomovar Ri2008</strain>
    </source>
</reference>
<dbReference type="HOGENOM" id="CLU_075826_0_2_0"/>
<dbReference type="CDD" id="cd02440">
    <property type="entry name" value="AdoMet_MTases"/>
    <property type="match status" value="1"/>
</dbReference>
<accession>A0A1C9ZSY5</accession>
<dbReference type="REBASE" id="22101">
    <property type="entry name" value="M.UtbRsORF566P"/>
</dbReference>
<keyword evidence="4" id="KW-1185">Reference proteome</keyword>
<proteinExistence type="predicted"/>
<protein>
    <submittedName>
        <fullName evidence="3">16S rRNA (Guanine966-N2)-methyltransferase</fullName>
    </submittedName>
</protein>
<evidence type="ECO:0000256" key="2">
    <source>
        <dbReference type="ARBA" id="ARBA00022679"/>
    </source>
</evidence>
<dbReference type="GO" id="GO:0031167">
    <property type="term" value="P:rRNA methylation"/>
    <property type="evidence" value="ECO:0007669"/>
    <property type="project" value="InterPro"/>
</dbReference>
<dbReference type="OrthoDB" id="9803017at2"/>